<evidence type="ECO:0000256" key="4">
    <source>
        <dbReference type="ARBA" id="ARBA00022989"/>
    </source>
</evidence>
<feature type="transmembrane region" description="Helical" evidence="6">
    <location>
        <begin position="7"/>
        <end position="28"/>
    </location>
</feature>
<evidence type="ECO:0000256" key="1">
    <source>
        <dbReference type="ARBA" id="ARBA00004141"/>
    </source>
</evidence>
<dbReference type="InterPro" id="IPR044878">
    <property type="entry name" value="UbiA_sf"/>
</dbReference>
<dbReference type="CDD" id="cd13961">
    <property type="entry name" value="PT_UbiA_DGGGPS"/>
    <property type="match status" value="1"/>
</dbReference>
<evidence type="ECO:0000256" key="5">
    <source>
        <dbReference type="ARBA" id="ARBA00023136"/>
    </source>
</evidence>
<accession>A0ABW3CWX0</accession>
<dbReference type="NCBIfam" id="NF009512">
    <property type="entry name" value="PRK12872.1-1"/>
    <property type="match status" value="1"/>
</dbReference>
<keyword evidence="5 6" id="KW-0472">Membrane</keyword>
<sequence>MLPILNLIRYPNLLIIAATQYVFKYFVVDPMMKASALNDWQFALLVLATICIAAAGNIINDINDVNIDLINKPKKVIVSKSISESLANNLFIGFNVVGVVIGLYLSNTVGKNNMAVIFVLISGLLYIYSTSLKKLLLVGNLLVSALVGFSILIVGLFEIYPMIDEHNLTAAQWTLKVLAIYALFAFLVNLLREITKDIEDIDGDYGGGMNTLPILLGRERTAKLVAVLGMAVMVVIFLFVYKYLYDKQGVLSYILLFVFGPLFYFVINSWNAKKKQDFRKLSTVLKVVMLFGIFSVIVLYYAFKETN</sequence>
<organism evidence="7 8">
    <name type="scientific">Sungkyunkwania multivorans</name>
    <dbReference type="NCBI Taxonomy" id="1173618"/>
    <lineage>
        <taxon>Bacteria</taxon>
        <taxon>Pseudomonadati</taxon>
        <taxon>Bacteroidota</taxon>
        <taxon>Flavobacteriia</taxon>
        <taxon>Flavobacteriales</taxon>
        <taxon>Flavobacteriaceae</taxon>
        <taxon>Sungkyunkwania</taxon>
    </lineage>
</organism>
<dbReference type="Proteomes" id="UP001596978">
    <property type="component" value="Unassembled WGS sequence"/>
</dbReference>
<feature type="transmembrane region" description="Helical" evidence="6">
    <location>
        <begin position="86"/>
        <end position="106"/>
    </location>
</feature>
<evidence type="ECO:0000256" key="2">
    <source>
        <dbReference type="ARBA" id="ARBA00022475"/>
    </source>
</evidence>
<feature type="transmembrane region" description="Helical" evidence="6">
    <location>
        <begin position="224"/>
        <end position="244"/>
    </location>
</feature>
<dbReference type="Gene3D" id="1.10.357.140">
    <property type="entry name" value="UbiA prenyltransferase"/>
    <property type="match status" value="1"/>
</dbReference>
<feature type="transmembrane region" description="Helical" evidence="6">
    <location>
        <begin position="40"/>
        <end position="59"/>
    </location>
</feature>
<feature type="transmembrane region" description="Helical" evidence="6">
    <location>
        <begin position="250"/>
        <end position="271"/>
    </location>
</feature>
<dbReference type="PANTHER" id="PTHR42723">
    <property type="entry name" value="CHLOROPHYLL SYNTHASE"/>
    <property type="match status" value="1"/>
</dbReference>
<feature type="transmembrane region" description="Helical" evidence="6">
    <location>
        <begin position="135"/>
        <end position="161"/>
    </location>
</feature>
<keyword evidence="3 6" id="KW-0812">Transmembrane</keyword>
<dbReference type="InterPro" id="IPR000537">
    <property type="entry name" value="UbiA_prenyltransferase"/>
</dbReference>
<evidence type="ECO:0000256" key="3">
    <source>
        <dbReference type="ARBA" id="ARBA00022692"/>
    </source>
</evidence>
<protein>
    <submittedName>
        <fullName evidence="7">Geranylgeranylglycerol-phosphate geranylgeranyltransferase</fullName>
    </submittedName>
</protein>
<comment type="caution">
    <text evidence="7">The sequence shown here is derived from an EMBL/GenBank/DDBJ whole genome shotgun (WGS) entry which is preliminary data.</text>
</comment>
<keyword evidence="2" id="KW-1003">Cell membrane</keyword>
<gene>
    <name evidence="7" type="ORF">ACFQ1M_06265</name>
</gene>
<dbReference type="RefSeq" id="WP_386405513.1">
    <property type="nucleotide sequence ID" value="NZ_JBHTJH010000004.1"/>
</dbReference>
<evidence type="ECO:0000313" key="7">
    <source>
        <dbReference type="EMBL" id="MFD0861804.1"/>
    </source>
</evidence>
<keyword evidence="8" id="KW-1185">Reference proteome</keyword>
<dbReference type="Gene3D" id="1.20.120.1780">
    <property type="entry name" value="UbiA prenyltransferase"/>
    <property type="match status" value="1"/>
</dbReference>
<feature type="transmembrane region" description="Helical" evidence="6">
    <location>
        <begin position="112"/>
        <end position="128"/>
    </location>
</feature>
<feature type="transmembrane region" description="Helical" evidence="6">
    <location>
        <begin position="283"/>
        <end position="303"/>
    </location>
</feature>
<feature type="transmembrane region" description="Helical" evidence="6">
    <location>
        <begin position="173"/>
        <end position="191"/>
    </location>
</feature>
<keyword evidence="4 6" id="KW-1133">Transmembrane helix</keyword>
<evidence type="ECO:0000313" key="8">
    <source>
        <dbReference type="Proteomes" id="UP001596978"/>
    </source>
</evidence>
<dbReference type="InterPro" id="IPR050475">
    <property type="entry name" value="Prenyltransferase_related"/>
</dbReference>
<evidence type="ECO:0000256" key="6">
    <source>
        <dbReference type="SAM" id="Phobius"/>
    </source>
</evidence>
<name>A0ABW3CWX0_9FLAO</name>
<proteinExistence type="predicted"/>
<dbReference type="PANTHER" id="PTHR42723:SF1">
    <property type="entry name" value="CHLOROPHYLL SYNTHASE, CHLOROPLASTIC"/>
    <property type="match status" value="1"/>
</dbReference>
<reference evidence="8" key="1">
    <citation type="journal article" date="2019" name="Int. J. Syst. Evol. Microbiol.">
        <title>The Global Catalogue of Microorganisms (GCM) 10K type strain sequencing project: providing services to taxonomists for standard genome sequencing and annotation.</title>
        <authorList>
            <consortium name="The Broad Institute Genomics Platform"/>
            <consortium name="The Broad Institute Genome Sequencing Center for Infectious Disease"/>
            <person name="Wu L."/>
            <person name="Ma J."/>
        </authorList>
    </citation>
    <scope>NUCLEOTIDE SEQUENCE [LARGE SCALE GENOMIC DNA]</scope>
    <source>
        <strain evidence="8">CCUG 62952</strain>
    </source>
</reference>
<dbReference type="Pfam" id="PF01040">
    <property type="entry name" value="UbiA"/>
    <property type="match status" value="1"/>
</dbReference>
<dbReference type="EMBL" id="JBHTJH010000004">
    <property type="protein sequence ID" value="MFD0861804.1"/>
    <property type="molecule type" value="Genomic_DNA"/>
</dbReference>
<comment type="subcellular location">
    <subcellularLocation>
        <location evidence="1">Membrane</location>
        <topology evidence="1">Multi-pass membrane protein</topology>
    </subcellularLocation>
</comment>